<dbReference type="EMBL" id="WNEG01000085">
    <property type="protein sequence ID" value="NMG83472.1"/>
    <property type="molecule type" value="Genomic_DNA"/>
</dbReference>
<dbReference type="Proteomes" id="UP000606580">
    <property type="component" value="Unassembled WGS sequence"/>
</dbReference>
<accession>A0A848DBF6</accession>
<dbReference type="PIRSF" id="PIRSF008505">
    <property type="entry name" value="UCP008505"/>
    <property type="match status" value="1"/>
</dbReference>
<evidence type="ECO:0000313" key="1">
    <source>
        <dbReference type="EMBL" id="NMG83472.1"/>
    </source>
</evidence>
<comment type="caution">
    <text evidence="1">The sequence shown here is derived from an EMBL/GenBank/DDBJ whole genome shotgun (WGS) entry which is preliminary data.</text>
</comment>
<name>A0A848DBF6_9EURY</name>
<proteinExistence type="predicted"/>
<sequence>MKYVFDSGPLIDLFRHYYPSRFPTLWEKFHALVLEDELTSVREVYNEIDSREDVLASWAKKEKDKLFSQPTVEEFQFVSEIFKKQHFQAMIRRKERLQGKPVADPFVIARAKVLDCQVVTTEVFRENAAKIPNVCKHFSVQCINLEGFMEQEGWTF</sequence>
<dbReference type="AlphaFoldDB" id="A0A848DBF6"/>
<dbReference type="InterPro" id="IPR016541">
    <property type="entry name" value="UCP008505"/>
</dbReference>
<dbReference type="CDD" id="cd18711">
    <property type="entry name" value="PIN_VapC-like_DUF411"/>
    <property type="match status" value="1"/>
</dbReference>
<evidence type="ECO:0000313" key="2">
    <source>
        <dbReference type="Proteomes" id="UP000606580"/>
    </source>
</evidence>
<dbReference type="Pfam" id="PF14367">
    <property type="entry name" value="DUF4411"/>
    <property type="match status" value="1"/>
</dbReference>
<gene>
    <name evidence="1" type="ORF">GIS02_04615</name>
</gene>
<protein>
    <submittedName>
        <fullName evidence="1">DUF4411 family protein</fullName>
    </submittedName>
</protein>
<reference evidence="1" key="1">
    <citation type="journal article" date="2020" name="MBio">
        <title>'Candidatus Ethanoperedens,' a Thermophilic Genus of Archaea Mediating the Anaerobic Oxidation of Ethane.</title>
        <authorList>
            <person name="Hahn C.J."/>
            <person name="Laso-Perez R."/>
            <person name="Vulcano F."/>
            <person name="Vaziourakis K.M."/>
            <person name="Stokke R."/>
            <person name="Steen I.H."/>
            <person name="Teske A."/>
            <person name="Boetius A."/>
            <person name="Liebeke M."/>
            <person name="Amann R."/>
            <person name="Knittel K."/>
            <person name="Wegener G."/>
        </authorList>
    </citation>
    <scope>NUCLEOTIDE SEQUENCE</scope>
    <source>
        <strain evidence="1">GoM-Arc1-LC-WB58</strain>
    </source>
</reference>
<organism evidence="1 2">
    <name type="scientific">Candidatus Ethanoperedens thermophilum</name>
    <dbReference type="NCBI Taxonomy" id="2766897"/>
    <lineage>
        <taxon>Archaea</taxon>
        <taxon>Methanobacteriati</taxon>
        <taxon>Methanobacteriota</taxon>
        <taxon>Stenosarchaea group</taxon>
        <taxon>Methanomicrobia</taxon>
        <taxon>Methanosarcinales</taxon>
        <taxon>Methanosarcinales incertae sedis</taxon>
        <taxon>GOM Arc I cluster</taxon>
        <taxon>Candidatus Ethanoperedens</taxon>
    </lineage>
</organism>